<keyword evidence="1" id="KW-0472">Membrane</keyword>
<feature type="transmembrane region" description="Helical" evidence="1">
    <location>
        <begin position="468"/>
        <end position="495"/>
    </location>
</feature>
<dbReference type="PANTHER" id="PTHR32063:SF0">
    <property type="entry name" value="SWARMING MOTILITY PROTEIN SWRC"/>
    <property type="match status" value="1"/>
</dbReference>
<dbReference type="Gene3D" id="1.20.1640.10">
    <property type="entry name" value="Multidrug efflux transporter AcrB transmembrane domain"/>
    <property type="match status" value="2"/>
</dbReference>
<feature type="transmembrane region" description="Helical" evidence="1">
    <location>
        <begin position="534"/>
        <end position="556"/>
    </location>
</feature>
<evidence type="ECO:0000256" key="1">
    <source>
        <dbReference type="SAM" id="Phobius"/>
    </source>
</evidence>
<evidence type="ECO:0000313" key="3">
    <source>
        <dbReference type="Proteomes" id="UP000553034"/>
    </source>
</evidence>
<feature type="transmembrane region" description="Helical" evidence="1">
    <location>
        <begin position="365"/>
        <end position="385"/>
    </location>
</feature>
<dbReference type="PRINTS" id="PR00702">
    <property type="entry name" value="ACRIFLAVINRP"/>
</dbReference>
<dbReference type="SUPFAM" id="SSF82866">
    <property type="entry name" value="Multidrug efflux transporter AcrB transmembrane domain"/>
    <property type="match status" value="2"/>
</dbReference>
<dbReference type="AlphaFoldDB" id="A0A840EN70"/>
<evidence type="ECO:0000313" key="2">
    <source>
        <dbReference type="EMBL" id="MBB4119829.1"/>
    </source>
</evidence>
<dbReference type="GO" id="GO:0042910">
    <property type="term" value="F:xenobiotic transmembrane transporter activity"/>
    <property type="evidence" value="ECO:0007669"/>
    <property type="project" value="TreeGrafter"/>
</dbReference>
<reference evidence="2 3" key="1">
    <citation type="submission" date="2020-08" db="EMBL/GenBank/DDBJ databases">
        <title>Genomic Encyclopedia of Type Strains, Phase IV (KMG-IV): sequencing the most valuable type-strain genomes for metagenomic binning, comparative biology and taxonomic classification.</title>
        <authorList>
            <person name="Goeker M."/>
        </authorList>
    </citation>
    <scope>NUCLEOTIDE SEQUENCE [LARGE SCALE GENOMIC DNA]</scope>
    <source>
        <strain evidence="2 3">DSM 29568</strain>
    </source>
</reference>
<protein>
    <submittedName>
        <fullName evidence="2">HAE1 family hydrophobic/amphiphilic exporter-1</fullName>
    </submittedName>
</protein>
<feature type="transmembrane region" description="Helical" evidence="1">
    <location>
        <begin position="12"/>
        <end position="29"/>
    </location>
</feature>
<feature type="transmembrane region" description="Helical" evidence="1">
    <location>
        <begin position="436"/>
        <end position="456"/>
    </location>
</feature>
<keyword evidence="1" id="KW-0812">Transmembrane</keyword>
<keyword evidence="3" id="KW-1185">Reference proteome</keyword>
<feature type="transmembrane region" description="Helical" evidence="1">
    <location>
        <begin position="339"/>
        <end position="358"/>
    </location>
</feature>
<feature type="transmembrane region" description="Helical" evidence="1">
    <location>
        <begin position="883"/>
        <end position="903"/>
    </location>
</feature>
<dbReference type="Gene3D" id="3.30.70.1430">
    <property type="entry name" value="Multidrug efflux transporter AcrB pore domain"/>
    <property type="match status" value="2"/>
</dbReference>
<accession>A0A840EN70</accession>
<feature type="transmembrane region" description="Helical" evidence="1">
    <location>
        <begin position="391"/>
        <end position="416"/>
    </location>
</feature>
<gene>
    <name evidence="2" type="ORF">GGR32_002135</name>
</gene>
<organism evidence="2 3">
    <name type="scientific">Mesonia hippocampi</name>
    <dbReference type="NCBI Taxonomy" id="1628250"/>
    <lineage>
        <taxon>Bacteria</taxon>
        <taxon>Pseudomonadati</taxon>
        <taxon>Bacteroidota</taxon>
        <taxon>Flavobacteriia</taxon>
        <taxon>Flavobacteriales</taxon>
        <taxon>Flavobacteriaceae</taxon>
        <taxon>Mesonia</taxon>
    </lineage>
</organism>
<dbReference type="Pfam" id="PF00873">
    <property type="entry name" value="ACR_tran"/>
    <property type="match status" value="1"/>
</dbReference>
<feature type="transmembrane region" description="Helical" evidence="1">
    <location>
        <begin position="988"/>
        <end position="1014"/>
    </location>
</feature>
<proteinExistence type="predicted"/>
<dbReference type="Gene3D" id="3.30.70.1440">
    <property type="entry name" value="Multidrug efflux transporter AcrB pore domain"/>
    <property type="match status" value="1"/>
</dbReference>
<dbReference type="Gene3D" id="3.30.70.1320">
    <property type="entry name" value="Multidrug efflux transporter AcrB pore domain like"/>
    <property type="match status" value="1"/>
</dbReference>
<dbReference type="RefSeq" id="WP_183478172.1">
    <property type="nucleotide sequence ID" value="NZ_JACIFO010000010.1"/>
</dbReference>
<feature type="transmembrane region" description="Helical" evidence="1">
    <location>
        <begin position="959"/>
        <end position="982"/>
    </location>
</feature>
<dbReference type="Gene3D" id="3.30.2090.10">
    <property type="entry name" value="Multidrug efflux transporter AcrB TolC docking domain, DN and DC subdomains"/>
    <property type="match status" value="2"/>
</dbReference>
<dbReference type="PANTHER" id="PTHR32063">
    <property type="match status" value="1"/>
</dbReference>
<feature type="transmembrane region" description="Helical" evidence="1">
    <location>
        <begin position="857"/>
        <end position="876"/>
    </location>
</feature>
<keyword evidence="1" id="KW-1133">Transmembrane helix</keyword>
<dbReference type="GO" id="GO:0005886">
    <property type="term" value="C:plasma membrane"/>
    <property type="evidence" value="ECO:0007669"/>
    <property type="project" value="TreeGrafter"/>
</dbReference>
<dbReference type="SUPFAM" id="SSF82693">
    <property type="entry name" value="Multidrug efflux transporter AcrB pore domain, PN1, PN2, PC1 and PC2 subdomains"/>
    <property type="match status" value="3"/>
</dbReference>
<dbReference type="Proteomes" id="UP000553034">
    <property type="component" value="Unassembled WGS sequence"/>
</dbReference>
<dbReference type="InterPro" id="IPR001036">
    <property type="entry name" value="Acrflvin-R"/>
</dbReference>
<dbReference type="SUPFAM" id="SSF82714">
    <property type="entry name" value="Multidrug efflux transporter AcrB TolC docking domain, DN and DC subdomains"/>
    <property type="match status" value="2"/>
</dbReference>
<comment type="caution">
    <text evidence="2">The sequence shown here is derived from an EMBL/GenBank/DDBJ whole genome shotgun (WGS) entry which is preliminary data.</text>
</comment>
<name>A0A840EN70_9FLAO</name>
<feature type="transmembrane region" description="Helical" evidence="1">
    <location>
        <begin position="909"/>
        <end position="929"/>
    </location>
</feature>
<dbReference type="InterPro" id="IPR027463">
    <property type="entry name" value="AcrB_DN_DC_subdom"/>
</dbReference>
<sequence>MKITKLAIDRPITTTMLFLALVIFGYMTYNRLAVNLFPDLKIPAVIINTVHIGATPEEIEKEITDKIEKEVATLSGLKELKSFSMPDASLITVEFNNGTDPDKALNEVKTKLDLVIPDLPKEAERPLVFKYKLSDAPVIDLVVSSDKLSGRQLYDYVDREIKNKLSQLNGVSKIELYGGEEREIKVLANKKAMYDMGMSIQEISEYLKATNNKISGGSYINTNRVASVTVGENYKTANDIANSYISTPFGIKKITDFATVSDSVKTVQGKAIFYDATQQKRYTNIVSVSIMKTTDANAVIVAQEAKNLVAQMQSELPKEVSLSVPFDTSEYVESAVDDALTNIILGIIITGIILFFFLNDVRTTIIVSVSIPVSLMGTFIAIKLFGGSLNMMTLMSFSVAIGALVSNSIVVLENIIRLRNTGIPIKEAAIQGTQEVMMAVIASTGTNLVVFLPIASMTSSTGAFFKEYALTISAATIFSLIVSFMLTPMLASVLIKKERKPNSLAKLSIRFFDWLENVYEKSLIKLLSKKWKPIALFAAMFTLFLGTTQLLSSIGFEFQPPEDNGDVFVQIEMPSGTSVNASEKIIKQVESQINSVNGVQSILTIIGQKDDYTVGENFANIKLKLVKKDKRNFSNSEFAAGLKKKLDAIPKVIASVSTASAEDGAPIQFMLKSNNQNDLNTANAIILKELANVEGLLNYESSLRKGNPLIHFKPNNRLLAELNLTSLDIALTIRNAVNGIKSTVLKEDGKEYDITVSYPNSEINSVRKIEQLPIFTEQGVYTVGQLANVFYEESPSQIQHNNKVKTINISASLTPNALQGDVQNTISTLIENTQLPNSVSFSWAGNIKELNEATTDMMITFGIAFLLMYMLLASLVESFWQPIVIFTTVPMAMIGVFIFMYVFGSTMNIMSLMAIITLLGLVVNDDILIHDYTDYLMDKKKMNLYKATITAGRTKMKTVIMTTVAIIFGMLPNAMGIGNAGAESRTPMAIVTIGGMITSTILTLYLIPSVFYVIKTTFVKKYKKGYES</sequence>
<dbReference type="EMBL" id="JACIFO010000010">
    <property type="protein sequence ID" value="MBB4119829.1"/>
    <property type="molecule type" value="Genomic_DNA"/>
</dbReference>